<evidence type="ECO:0000256" key="2">
    <source>
        <dbReference type="ARBA" id="ARBA00012980"/>
    </source>
</evidence>
<keyword evidence="15" id="KW-1185">Reference proteome</keyword>
<dbReference type="GO" id="GO:0006235">
    <property type="term" value="P:dTTP biosynthetic process"/>
    <property type="evidence" value="ECO:0007669"/>
    <property type="project" value="UniProtKB-UniRule"/>
</dbReference>
<evidence type="ECO:0000313" key="15">
    <source>
        <dbReference type="Proteomes" id="UP000645257"/>
    </source>
</evidence>
<keyword evidence="4 12" id="KW-0808">Transferase</keyword>
<evidence type="ECO:0000256" key="6">
    <source>
        <dbReference type="ARBA" id="ARBA00022741"/>
    </source>
</evidence>
<keyword evidence="8 12" id="KW-0067">ATP-binding</keyword>
<dbReference type="CDD" id="cd01672">
    <property type="entry name" value="TMPK"/>
    <property type="match status" value="1"/>
</dbReference>
<dbReference type="GO" id="GO:0005524">
    <property type="term" value="F:ATP binding"/>
    <property type="evidence" value="ECO:0007669"/>
    <property type="project" value="UniProtKB-UniRule"/>
</dbReference>
<accession>A0A918UBV4</accession>
<feature type="domain" description="Thymidylate kinase-like" evidence="13">
    <location>
        <begin position="8"/>
        <end position="195"/>
    </location>
</feature>
<evidence type="ECO:0000256" key="1">
    <source>
        <dbReference type="ARBA" id="ARBA00009776"/>
    </source>
</evidence>
<comment type="similarity">
    <text evidence="1 12">Belongs to the thymidylate kinase family.</text>
</comment>
<dbReference type="PANTHER" id="PTHR10344">
    <property type="entry name" value="THYMIDYLATE KINASE"/>
    <property type="match status" value="1"/>
</dbReference>
<keyword evidence="7 12" id="KW-0418">Kinase</keyword>
<dbReference type="InterPro" id="IPR018094">
    <property type="entry name" value="Thymidylate_kinase"/>
</dbReference>
<keyword evidence="5 12" id="KW-0545">Nucleotide biosynthesis</keyword>
<feature type="binding site" evidence="12">
    <location>
        <begin position="10"/>
        <end position="17"/>
    </location>
    <ligand>
        <name>ATP</name>
        <dbReference type="ChEBI" id="CHEBI:30616"/>
    </ligand>
</feature>
<dbReference type="PANTHER" id="PTHR10344:SF4">
    <property type="entry name" value="UMP-CMP KINASE 2, MITOCHONDRIAL"/>
    <property type="match status" value="1"/>
</dbReference>
<dbReference type="GO" id="GO:0006233">
    <property type="term" value="P:dTDP biosynthetic process"/>
    <property type="evidence" value="ECO:0007669"/>
    <property type="project" value="InterPro"/>
</dbReference>
<comment type="caution">
    <text evidence="14">The sequence shown here is derived from an EMBL/GenBank/DDBJ whole genome shotgun (WGS) entry which is preliminary data.</text>
</comment>
<dbReference type="SUPFAM" id="SSF52540">
    <property type="entry name" value="P-loop containing nucleoside triphosphate hydrolases"/>
    <property type="match status" value="1"/>
</dbReference>
<evidence type="ECO:0000313" key="14">
    <source>
        <dbReference type="EMBL" id="GGY27431.1"/>
    </source>
</evidence>
<evidence type="ECO:0000259" key="13">
    <source>
        <dbReference type="Pfam" id="PF02223"/>
    </source>
</evidence>
<organism evidence="14 15">
    <name type="scientific">Paludibacterium paludis</name>
    <dbReference type="NCBI Taxonomy" id="1225769"/>
    <lineage>
        <taxon>Bacteria</taxon>
        <taxon>Pseudomonadati</taxon>
        <taxon>Pseudomonadota</taxon>
        <taxon>Betaproteobacteria</taxon>
        <taxon>Neisseriales</taxon>
        <taxon>Chromobacteriaceae</taxon>
        <taxon>Paludibacterium</taxon>
    </lineage>
</organism>
<sequence length="206" mass="23244">MRARFLTLEGIDGAGKSTHLSFIADWLKRQGIDAVFTREPGGTPAGEKLRQMLLDRDSRLSLDTETLMVFASRQQLIADVIRPALEAGRWVVSDRFTDATFAYQGGGRGVPEERIRVLEDWVQQGLQPDLTLLLDVPQAVAGERMAASRELDRFEVEKSDFHQRVREAYLARAARYPRFCVLDGTRSIERIQADIAAALDRLIKED</sequence>
<keyword evidence="6 12" id="KW-0547">Nucleotide-binding</keyword>
<evidence type="ECO:0000256" key="11">
    <source>
        <dbReference type="ARBA" id="ARBA00057735"/>
    </source>
</evidence>
<dbReference type="GO" id="GO:0005829">
    <property type="term" value="C:cytosol"/>
    <property type="evidence" value="ECO:0007669"/>
    <property type="project" value="TreeGrafter"/>
</dbReference>
<dbReference type="InterPro" id="IPR039430">
    <property type="entry name" value="Thymidylate_kin-like_dom"/>
</dbReference>
<evidence type="ECO:0000256" key="5">
    <source>
        <dbReference type="ARBA" id="ARBA00022727"/>
    </source>
</evidence>
<dbReference type="RefSeq" id="WP_189536468.1">
    <property type="nucleotide sequence ID" value="NZ_BMYX01000024.1"/>
</dbReference>
<dbReference type="GO" id="GO:0004798">
    <property type="term" value="F:dTMP kinase activity"/>
    <property type="evidence" value="ECO:0007669"/>
    <property type="project" value="UniProtKB-UniRule"/>
</dbReference>
<dbReference type="InterPro" id="IPR027417">
    <property type="entry name" value="P-loop_NTPase"/>
</dbReference>
<dbReference type="Proteomes" id="UP000645257">
    <property type="component" value="Unassembled WGS sequence"/>
</dbReference>
<name>A0A918UBV4_9NEIS</name>
<evidence type="ECO:0000256" key="8">
    <source>
        <dbReference type="ARBA" id="ARBA00022840"/>
    </source>
</evidence>
<reference evidence="14" key="2">
    <citation type="submission" date="2020-09" db="EMBL/GenBank/DDBJ databases">
        <authorList>
            <person name="Sun Q."/>
            <person name="Kim S."/>
        </authorList>
    </citation>
    <scope>NUCLEOTIDE SEQUENCE</scope>
    <source>
        <strain evidence="14">KCTC 32182</strain>
    </source>
</reference>
<dbReference type="AlphaFoldDB" id="A0A918UBV4"/>
<evidence type="ECO:0000256" key="12">
    <source>
        <dbReference type="HAMAP-Rule" id="MF_00165"/>
    </source>
</evidence>
<dbReference type="EMBL" id="BMYX01000024">
    <property type="protein sequence ID" value="GGY27431.1"/>
    <property type="molecule type" value="Genomic_DNA"/>
</dbReference>
<evidence type="ECO:0000256" key="7">
    <source>
        <dbReference type="ARBA" id="ARBA00022777"/>
    </source>
</evidence>
<dbReference type="NCBIfam" id="TIGR00041">
    <property type="entry name" value="DTMP_kinase"/>
    <property type="match status" value="1"/>
</dbReference>
<reference evidence="14" key="1">
    <citation type="journal article" date="2014" name="Int. J. Syst. Evol. Microbiol.">
        <title>Complete genome sequence of Corynebacterium casei LMG S-19264T (=DSM 44701T), isolated from a smear-ripened cheese.</title>
        <authorList>
            <consortium name="US DOE Joint Genome Institute (JGI-PGF)"/>
            <person name="Walter F."/>
            <person name="Albersmeier A."/>
            <person name="Kalinowski J."/>
            <person name="Ruckert C."/>
        </authorList>
    </citation>
    <scope>NUCLEOTIDE SEQUENCE</scope>
    <source>
        <strain evidence="14">KCTC 32182</strain>
    </source>
</reference>
<comment type="function">
    <text evidence="11 12">Phosphorylation of dTMP to form dTDP in both de novo and salvage pathways of dTTP synthesis.</text>
</comment>
<dbReference type="Gene3D" id="3.40.50.300">
    <property type="entry name" value="P-loop containing nucleotide triphosphate hydrolases"/>
    <property type="match status" value="1"/>
</dbReference>
<protein>
    <recommendedName>
        <fullName evidence="3 12">Thymidylate kinase</fullName>
        <ecNumber evidence="2 12">2.7.4.9</ecNumber>
    </recommendedName>
    <alternativeName>
        <fullName evidence="9 12">dTMP kinase</fullName>
    </alternativeName>
</protein>
<dbReference type="HAMAP" id="MF_00165">
    <property type="entry name" value="Thymidylate_kinase"/>
    <property type="match status" value="1"/>
</dbReference>
<dbReference type="FunFam" id="3.40.50.300:FF:000225">
    <property type="entry name" value="Thymidylate kinase"/>
    <property type="match status" value="1"/>
</dbReference>
<dbReference type="Pfam" id="PF02223">
    <property type="entry name" value="Thymidylate_kin"/>
    <property type="match status" value="1"/>
</dbReference>
<evidence type="ECO:0000256" key="4">
    <source>
        <dbReference type="ARBA" id="ARBA00022679"/>
    </source>
</evidence>
<evidence type="ECO:0000256" key="3">
    <source>
        <dbReference type="ARBA" id="ARBA00017144"/>
    </source>
</evidence>
<dbReference type="EC" id="2.7.4.9" evidence="2 12"/>
<gene>
    <name evidence="12 14" type="primary">tmk</name>
    <name evidence="14" type="ORF">GCM10011289_33570</name>
</gene>
<dbReference type="GO" id="GO:0006227">
    <property type="term" value="P:dUDP biosynthetic process"/>
    <property type="evidence" value="ECO:0007669"/>
    <property type="project" value="TreeGrafter"/>
</dbReference>
<comment type="catalytic activity">
    <reaction evidence="10 12">
        <text>dTMP + ATP = dTDP + ADP</text>
        <dbReference type="Rhea" id="RHEA:13517"/>
        <dbReference type="ChEBI" id="CHEBI:30616"/>
        <dbReference type="ChEBI" id="CHEBI:58369"/>
        <dbReference type="ChEBI" id="CHEBI:63528"/>
        <dbReference type="ChEBI" id="CHEBI:456216"/>
        <dbReference type="EC" id="2.7.4.9"/>
    </reaction>
</comment>
<evidence type="ECO:0000256" key="9">
    <source>
        <dbReference type="ARBA" id="ARBA00029962"/>
    </source>
</evidence>
<evidence type="ECO:0000256" key="10">
    <source>
        <dbReference type="ARBA" id="ARBA00048743"/>
    </source>
</evidence>
<proteinExistence type="inferred from homology"/>